<organism evidence="1 2">
    <name type="scientific">Leptospira mayottensis 200901122</name>
    <dbReference type="NCBI Taxonomy" id="1193010"/>
    <lineage>
        <taxon>Bacteria</taxon>
        <taxon>Pseudomonadati</taxon>
        <taxon>Spirochaetota</taxon>
        <taxon>Spirochaetia</taxon>
        <taxon>Leptospirales</taxon>
        <taxon>Leptospiraceae</taxon>
        <taxon>Leptospira</taxon>
    </lineage>
</organism>
<dbReference type="EMBL" id="AKWM02000014">
    <property type="protein sequence ID" value="EKS01531.1"/>
    <property type="molecule type" value="Genomic_DNA"/>
</dbReference>
<gene>
    <name evidence="1" type="ORF">LEP1GSC125_4277</name>
</gene>
<sequence length="76" mass="8819">MKSYLVFGIKSPRLGKIQRRVDFGLYDSLDVNWVCGIMIDLNNPKMPIRTLKVRIKKHFSPTRVISKILYLNLGLV</sequence>
<evidence type="ECO:0000313" key="2">
    <source>
        <dbReference type="Proteomes" id="UP000001343"/>
    </source>
</evidence>
<dbReference type="AlphaFoldDB" id="A0AA87MTG3"/>
<accession>A0AA87MTG3</accession>
<comment type="caution">
    <text evidence="1">The sequence shown here is derived from an EMBL/GenBank/DDBJ whole genome shotgun (WGS) entry which is preliminary data.</text>
</comment>
<dbReference type="Proteomes" id="UP000001343">
    <property type="component" value="Unassembled WGS sequence"/>
</dbReference>
<protein>
    <submittedName>
        <fullName evidence="1">Uncharacterized protein</fullName>
    </submittedName>
</protein>
<reference evidence="1 2" key="1">
    <citation type="journal article" date="2014" name="Int. J. Syst. Evol. Microbiol.">
        <title>Leptospira mayottensis sp. nov., a pathogenic species of the genus Leptospira isolated from humans.</title>
        <authorList>
            <person name="Bourhy P."/>
            <person name="Collet L."/>
            <person name="Brisse S."/>
            <person name="Picardeau M."/>
        </authorList>
    </citation>
    <scope>NUCLEOTIDE SEQUENCE [LARGE SCALE GENOMIC DNA]</scope>
    <source>
        <strain evidence="1 2">200901122</strain>
    </source>
</reference>
<proteinExistence type="predicted"/>
<evidence type="ECO:0000313" key="1">
    <source>
        <dbReference type="EMBL" id="EKS01531.1"/>
    </source>
</evidence>
<name>A0AA87MTG3_9LEPT</name>